<dbReference type="Pfam" id="PF01555">
    <property type="entry name" value="N6_N4_Mtase"/>
    <property type="match status" value="1"/>
</dbReference>
<evidence type="ECO:0000256" key="1">
    <source>
        <dbReference type="ARBA" id="ARBA00011900"/>
    </source>
</evidence>
<dbReference type="InterPro" id="IPR002941">
    <property type="entry name" value="DNA_methylase_N4/N6"/>
</dbReference>
<dbReference type="SUPFAM" id="SSF53335">
    <property type="entry name" value="S-adenosyl-L-methionine-dependent methyltransferases"/>
    <property type="match status" value="1"/>
</dbReference>
<proteinExistence type="predicted"/>
<evidence type="ECO:0000313" key="7">
    <source>
        <dbReference type="Proteomes" id="UP001224682"/>
    </source>
</evidence>
<reference evidence="6 7" key="1">
    <citation type="submission" date="2023-07" db="EMBL/GenBank/DDBJ databases">
        <title>Genomic Encyclopedia of Type Strains, Phase IV (KMG-IV): sequencing the most valuable type-strain genomes for metagenomic binning, comparative biology and taxonomic classification.</title>
        <authorList>
            <person name="Goeker M."/>
        </authorList>
    </citation>
    <scope>NUCLEOTIDE SEQUENCE [LARGE SCALE GENOMIC DNA]</scope>
    <source>
        <strain evidence="6 7">DSM 2457</strain>
    </source>
</reference>
<dbReference type="InterPro" id="IPR029063">
    <property type="entry name" value="SAM-dependent_MTases_sf"/>
</dbReference>
<dbReference type="InterPro" id="IPR027417">
    <property type="entry name" value="P-loop_NTPase"/>
</dbReference>
<dbReference type="Gene3D" id="3.40.50.150">
    <property type="entry name" value="Vaccinia Virus protein VP39"/>
    <property type="match status" value="1"/>
</dbReference>
<evidence type="ECO:0000256" key="4">
    <source>
        <dbReference type="ARBA" id="ARBA00047942"/>
    </source>
</evidence>
<dbReference type="Proteomes" id="UP001224682">
    <property type="component" value="Unassembled WGS sequence"/>
</dbReference>
<dbReference type="EMBL" id="JAUSUI010000013">
    <property type="protein sequence ID" value="MDQ0305310.1"/>
    <property type="molecule type" value="Genomic_DNA"/>
</dbReference>
<protein>
    <recommendedName>
        <fullName evidence="1">site-specific DNA-methyltransferase (adenine-specific)</fullName>
        <ecNumber evidence="1">2.1.1.72</ecNumber>
    </recommendedName>
</protein>
<dbReference type="Gene3D" id="3.40.50.10810">
    <property type="entry name" value="Tandem AAA-ATPase domain"/>
    <property type="match status" value="1"/>
</dbReference>
<accession>A0ABU0BHK1</accession>
<comment type="caution">
    <text evidence="6">The sequence shown here is derived from an EMBL/GenBank/DDBJ whole genome shotgun (WGS) entry which is preliminary data.</text>
</comment>
<dbReference type="GO" id="GO:0008168">
    <property type="term" value="F:methyltransferase activity"/>
    <property type="evidence" value="ECO:0007669"/>
    <property type="project" value="UniProtKB-KW"/>
</dbReference>
<dbReference type="RefSeq" id="WP_307023241.1">
    <property type="nucleotide sequence ID" value="NZ_JAUSUI010000013.1"/>
</dbReference>
<evidence type="ECO:0000256" key="3">
    <source>
        <dbReference type="ARBA" id="ARBA00022679"/>
    </source>
</evidence>
<keyword evidence="2 6" id="KW-0489">Methyltransferase</keyword>
<evidence type="ECO:0000256" key="2">
    <source>
        <dbReference type="ARBA" id="ARBA00022603"/>
    </source>
</evidence>
<dbReference type="EC" id="2.1.1.72" evidence="1"/>
<organism evidence="6 7">
    <name type="scientific">Ancylobacter polymorphus</name>
    <dbReference type="NCBI Taxonomy" id="223390"/>
    <lineage>
        <taxon>Bacteria</taxon>
        <taxon>Pseudomonadati</taxon>
        <taxon>Pseudomonadota</taxon>
        <taxon>Alphaproteobacteria</taxon>
        <taxon>Hyphomicrobiales</taxon>
        <taxon>Xanthobacteraceae</taxon>
        <taxon>Ancylobacter</taxon>
    </lineage>
</organism>
<evidence type="ECO:0000313" key="6">
    <source>
        <dbReference type="EMBL" id="MDQ0305310.1"/>
    </source>
</evidence>
<gene>
    <name evidence="6" type="ORF">J2S75_004362</name>
</gene>
<dbReference type="InterPro" id="IPR038718">
    <property type="entry name" value="SNF2-like_sf"/>
</dbReference>
<feature type="domain" description="DNA methylase N-4/N-6" evidence="5">
    <location>
        <begin position="503"/>
        <end position="838"/>
    </location>
</feature>
<comment type="catalytic activity">
    <reaction evidence="4">
        <text>a 2'-deoxyadenosine in DNA + S-adenosyl-L-methionine = an N(6)-methyl-2'-deoxyadenosine in DNA + S-adenosyl-L-homocysteine + H(+)</text>
        <dbReference type="Rhea" id="RHEA:15197"/>
        <dbReference type="Rhea" id="RHEA-COMP:12418"/>
        <dbReference type="Rhea" id="RHEA-COMP:12419"/>
        <dbReference type="ChEBI" id="CHEBI:15378"/>
        <dbReference type="ChEBI" id="CHEBI:57856"/>
        <dbReference type="ChEBI" id="CHEBI:59789"/>
        <dbReference type="ChEBI" id="CHEBI:90615"/>
        <dbReference type="ChEBI" id="CHEBI:90616"/>
        <dbReference type="EC" id="2.1.1.72"/>
    </reaction>
</comment>
<dbReference type="Gene3D" id="3.40.50.300">
    <property type="entry name" value="P-loop containing nucleotide triphosphate hydrolases"/>
    <property type="match status" value="1"/>
</dbReference>
<name>A0ABU0BHK1_9HYPH</name>
<evidence type="ECO:0000259" key="5">
    <source>
        <dbReference type="Pfam" id="PF01555"/>
    </source>
</evidence>
<dbReference type="SUPFAM" id="SSF52540">
    <property type="entry name" value="P-loop containing nucleoside triphosphate hydrolases"/>
    <property type="match status" value="2"/>
</dbReference>
<sequence length="874" mass="98864">MNAPTSYRQFLEAKMKVAPSTGFSVPLEEINPDLKPFTRAVVQWAAAGGCRGIFASFGLHKTSTQIELCRLLKVRAGGEALIVLPLGVRQEFFRDARLRFQGDFAVSLRFIQSEAELEAARADGGGHIYLTNYETIREGKLDPGQFTIACLDEASILRSFGSKTFQTFLPLFDKVRFRFVATATPSPNRFKEIIHYAGFLGIMDTGQALTRFFQRNSEKAGDLTLYPHKEHEFWMWVSTWAVFLQKPSDLGFSDEGYDLPPLTVRWHEVPVDLIGSTADRDGQMALIRPEAKGLSEEARERRAALPACIARMREIIAADPESHRILWHDLEDERRAIEAAVPGVRSVFGTQDLAEREDRIISFSDGGFPFLAAKPVMLGSGCNLQRHCHKAVFLGVGHKFNDFIQAVHRIQRFGQEHPVEIDIIYPESMRAARRDLEAKWARHEEMAARMSEIIRKHGLSLAGMAEVLQRSIGVQRIEASGEGWLVANNDCVEECRRMENDSVDLIVTSIPFSNHYEYTPTYDDFGHTDDDDHFFGQMDFLTPELLRILKPGRMACIHVKDRIMFGSVTGMGTPTVNPFHMTTTFHFRKHGFAYMGMVTIDTDVVRENNQTYRLGWTENAKDSSKMGFGSPEYLLVFRKLPTDRSRAYADEPVTKQKPHVEMLDGRIVEFDDKGRPIPGSGYSRARWQTDAHARWRSSGNRLLTADEIAQLDPSTIGKVFKQFSMETVYDYETHVRIGEQLDYRGVLPAIFMSLWPASTRPDVWHDVDRMRTLNTAQASAGRELHVCPLQFDIVDRCINRYTNPGELVFDPFGGLFTVPNRAVRMGRRGRAAELHHGYFLDGVKYLEALDRKKATPSLFDFLADGVAAPAEAAE</sequence>
<dbReference type="GO" id="GO:0032259">
    <property type="term" value="P:methylation"/>
    <property type="evidence" value="ECO:0007669"/>
    <property type="project" value="UniProtKB-KW"/>
</dbReference>
<keyword evidence="7" id="KW-1185">Reference proteome</keyword>
<keyword evidence="3" id="KW-0808">Transferase</keyword>